<protein>
    <submittedName>
        <fullName evidence="3">Uncharacterized protein</fullName>
    </submittedName>
</protein>
<keyword evidence="2" id="KW-0732">Signal</keyword>
<feature type="region of interest" description="Disordered" evidence="1">
    <location>
        <begin position="67"/>
        <end position="131"/>
    </location>
</feature>
<evidence type="ECO:0000313" key="4">
    <source>
        <dbReference type="Proteomes" id="UP000265663"/>
    </source>
</evidence>
<dbReference type="OrthoDB" id="3789503at2759"/>
<sequence>MSIFSTIFLMATLVLPIFAAPVPTSQDISVKDANIERSDSFSLSHLLRNTIQRNTVIEAIPSKTPIAAESKREEDVVEDEVEDSVDLDDRDIQGDSRREAEPEAGRRFGGGSRREAEPEASRRFGGADAKRNQKPVVDLVEVAGVKRTQKQAVDLVEVAGVKLHQKSQGPCLHLTT</sequence>
<feature type="compositionally biased region" description="Acidic residues" evidence="1">
    <location>
        <begin position="75"/>
        <end position="89"/>
    </location>
</feature>
<reference evidence="3 4" key="1">
    <citation type="journal article" date="2014" name="PLoS ONE">
        <title>De novo Genome Assembly of the Fungal Plant Pathogen Pyrenophora semeniperda.</title>
        <authorList>
            <person name="Soliai M.M."/>
            <person name="Meyer S.E."/>
            <person name="Udall J.A."/>
            <person name="Elzinga D.E."/>
            <person name="Hermansen R.A."/>
            <person name="Bodily P.M."/>
            <person name="Hart A.A."/>
            <person name="Coleman C.E."/>
        </authorList>
    </citation>
    <scope>NUCLEOTIDE SEQUENCE [LARGE SCALE GENOMIC DNA]</scope>
    <source>
        <strain evidence="3 4">CCB06</strain>
        <tissue evidence="3">Mycelium</tissue>
    </source>
</reference>
<evidence type="ECO:0000256" key="1">
    <source>
        <dbReference type="SAM" id="MobiDB-lite"/>
    </source>
</evidence>
<accession>A0A3M7MJG0</accession>
<dbReference type="AlphaFoldDB" id="A0A3M7MJG0"/>
<feature type="compositionally biased region" description="Basic and acidic residues" evidence="1">
    <location>
        <begin position="90"/>
        <end position="122"/>
    </location>
</feature>
<feature type="signal peptide" evidence="2">
    <location>
        <begin position="1"/>
        <end position="19"/>
    </location>
</feature>
<name>A0A3M7MJG0_9PLEO</name>
<dbReference type="EMBL" id="KE747844">
    <property type="protein sequence ID" value="RMZ74651.1"/>
    <property type="molecule type" value="Genomic_DNA"/>
</dbReference>
<gene>
    <name evidence="3" type="ORF">GMOD_00003718</name>
</gene>
<keyword evidence="4" id="KW-1185">Reference proteome</keyword>
<evidence type="ECO:0000256" key="2">
    <source>
        <dbReference type="SAM" id="SignalP"/>
    </source>
</evidence>
<evidence type="ECO:0000313" key="3">
    <source>
        <dbReference type="EMBL" id="RMZ74651.1"/>
    </source>
</evidence>
<organism evidence="3 4">
    <name type="scientific">Pyrenophora seminiperda CCB06</name>
    <dbReference type="NCBI Taxonomy" id="1302712"/>
    <lineage>
        <taxon>Eukaryota</taxon>
        <taxon>Fungi</taxon>
        <taxon>Dikarya</taxon>
        <taxon>Ascomycota</taxon>
        <taxon>Pezizomycotina</taxon>
        <taxon>Dothideomycetes</taxon>
        <taxon>Pleosporomycetidae</taxon>
        <taxon>Pleosporales</taxon>
        <taxon>Pleosporineae</taxon>
        <taxon>Pleosporaceae</taxon>
        <taxon>Pyrenophora</taxon>
    </lineage>
</organism>
<dbReference type="Proteomes" id="UP000265663">
    <property type="component" value="Unassembled WGS sequence"/>
</dbReference>
<proteinExistence type="predicted"/>
<feature type="chain" id="PRO_5018293786" evidence="2">
    <location>
        <begin position="20"/>
        <end position="176"/>
    </location>
</feature>